<evidence type="ECO:0000313" key="2">
    <source>
        <dbReference type="Proteomes" id="UP000264217"/>
    </source>
</evidence>
<protein>
    <submittedName>
        <fullName evidence="1">Phosphoribosylpyrophosphate synthetase</fullName>
    </submittedName>
</protein>
<dbReference type="AlphaFoldDB" id="A0A372NND6"/>
<dbReference type="OrthoDB" id="8418771at2"/>
<sequence>MKPMTTVTEVINNLREKGYTEDFNLHENCLKCAGNQMQLHPEEFVVDKHYRFEGDSNPDDEAIVYAISSEKYQMKGVLVNGYGPSADPVADEMVKALAEKPGAGEL</sequence>
<dbReference type="EMBL" id="QWDC01000004">
    <property type="protein sequence ID" value="RFZ90441.1"/>
    <property type="molecule type" value="Genomic_DNA"/>
</dbReference>
<organism evidence="1 2">
    <name type="scientific">Mucilaginibacter conchicola</name>
    <dbReference type="NCBI Taxonomy" id="2303333"/>
    <lineage>
        <taxon>Bacteria</taxon>
        <taxon>Pseudomonadati</taxon>
        <taxon>Bacteroidota</taxon>
        <taxon>Sphingobacteriia</taxon>
        <taxon>Sphingobacteriales</taxon>
        <taxon>Sphingobacteriaceae</taxon>
        <taxon>Mucilaginibacter</taxon>
    </lineage>
</organism>
<dbReference type="Proteomes" id="UP000264217">
    <property type="component" value="Unassembled WGS sequence"/>
</dbReference>
<reference evidence="1 2" key="1">
    <citation type="submission" date="2018-08" db="EMBL/GenBank/DDBJ databases">
        <title>Mucilaginibacter sp. MYSH2.</title>
        <authorList>
            <person name="Seo T."/>
        </authorList>
    </citation>
    <scope>NUCLEOTIDE SEQUENCE [LARGE SCALE GENOMIC DNA]</scope>
    <source>
        <strain evidence="1 2">MYSH2</strain>
    </source>
</reference>
<gene>
    <name evidence="1" type="ORF">D0C36_21875</name>
</gene>
<evidence type="ECO:0000313" key="1">
    <source>
        <dbReference type="EMBL" id="RFZ90441.1"/>
    </source>
</evidence>
<accession>A0A372NND6</accession>
<name>A0A372NND6_9SPHI</name>
<keyword evidence="2" id="KW-1185">Reference proteome</keyword>
<dbReference type="RefSeq" id="WP_117393853.1">
    <property type="nucleotide sequence ID" value="NZ_QWDC01000004.1"/>
</dbReference>
<proteinExistence type="predicted"/>
<comment type="caution">
    <text evidence="1">The sequence shown here is derived from an EMBL/GenBank/DDBJ whole genome shotgun (WGS) entry which is preliminary data.</text>
</comment>